<keyword evidence="7" id="KW-1185">Reference proteome</keyword>
<feature type="region of interest" description="Disordered" evidence="5">
    <location>
        <begin position="284"/>
        <end position="311"/>
    </location>
</feature>
<evidence type="ECO:0000256" key="1">
    <source>
        <dbReference type="ARBA" id="ARBA00004683"/>
    </source>
</evidence>
<evidence type="ECO:0000256" key="3">
    <source>
        <dbReference type="ARBA" id="ARBA00022752"/>
    </source>
</evidence>
<reference evidence="6 7" key="1">
    <citation type="journal article" date="2015" name="Genome Announc.">
        <title>Complete Genome Sequence of Sedimenticola thiotaurini Strain SIP-G1, a Polyphosphate- and Polyhydroxyalkanoate-Accumulating Sulfur-Oxidizing Gammaproteobacterium Isolated from Salt Marsh Sediments.</title>
        <authorList>
            <person name="Flood B.E."/>
            <person name="Jones D.S."/>
            <person name="Bailey J.V."/>
        </authorList>
    </citation>
    <scope>NUCLEOTIDE SEQUENCE [LARGE SCALE GENOMIC DNA]</scope>
    <source>
        <strain evidence="6 7">SIP-G1</strain>
    </source>
</reference>
<evidence type="ECO:0000256" key="4">
    <source>
        <dbReference type="SAM" id="Coils"/>
    </source>
</evidence>
<dbReference type="EMBL" id="CP011412">
    <property type="protein sequence ID" value="AKH20694.1"/>
    <property type="molecule type" value="Genomic_DNA"/>
</dbReference>
<protein>
    <recommendedName>
        <fullName evidence="2">Poly(3-hydroxyalkanoate) polymerase subunit PhaE</fullName>
    </recommendedName>
</protein>
<evidence type="ECO:0000256" key="2">
    <source>
        <dbReference type="ARBA" id="ARBA00019066"/>
    </source>
</evidence>
<name>A0A0F7JZE0_9GAMM</name>
<evidence type="ECO:0000313" key="6">
    <source>
        <dbReference type="EMBL" id="AKH20694.1"/>
    </source>
</evidence>
<dbReference type="OrthoDB" id="6115526at2"/>
<evidence type="ECO:0000313" key="7">
    <source>
        <dbReference type="Proteomes" id="UP000034410"/>
    </source>
</evidence>
<dbReference type="GO" id="GO:0042619">
    <property type="term" value="P:poly-hydroxybutyrate biosynthetic process"/>
    <property type="evidence" value="ECO:0007669"/>
    <property type="project" value="UniProtKB-KW"/>
</dbReference>
<gene>
    <name evidence="6" type="ORF">AAY24_10370</name>
</gene>
<dbReference type="AlphaFoldDB" id="A0A0F7JZE0"/>
<keyword evidence="3" id="KW-0583">PHB biosynthesis</keyword>
<organism evidence="6 7">
    <name type="scientific">Sedimenticola thiotaurini</name>
    <dbReference type="NCBI Taxonomy" id="1543721"/>
    <lineage>
        <taxon>Bacteria</taxon>
        <taxon>Pseudomonadati</taxon>
        <taxon>Pseudomonadota</taxon>
        <taxon>Gammaproteobacteria</taxon>
        <taxon>Chromatiales</taxon>
        <taxon>Sedimenticolaceae</taxon>
        <taxon>Sedimenticola</taxon>
    </lineage>
</organism>
<feature type="coiled-coil region" evidence="4">
    <location>
        <begin position="173"/>
        <end position="200"/>
    </location>
</feature>
<evidence type="ECO:0000256" key="5">
    <source>
        <dbReference type="SAM" id="MobiDB-lite"/>
    </source>
</evidence>
<dbReference type="KEGG" id="seds:AAY24_10370"/>
<accession>A0A0F7JZE0</accession>
<proteinExistence type="predicted"/>
<dbReference type="Pfam" id="PF09712">
    <property type="entry name" value="PHA_synth_III_E"/>
    <property type="match status" value="2"/>
</dbReference>
<dbReference type="InterPro" id="IPR010123">
    <property type="entry name" value="PHA_synth_III_E"/>
</dbReference>
<dbReference type="UniPathway" id="UPA00917"/>
<dbReference type="Proteomes" id="UP000034410">
    <property type="component" value="Chromosome"/>
</dbReference>
<feature type="compositionally biased region" description="Basic and acidic residues" evidence="5">
    <location>
        <begin position="302"/>
        <end position="311"/>
    </location>
</feature>
<keyword evidence="4" id="KW-0175">Coiled coil</keyword>
<comment type="pathway">
    <text evidence="1">Biopolymer metabolism; poly-(R)-3-hydroxybutanoate biosynthesis.</text>
</comment>
<sequence length="311" mass="35331">MEESGFLNKEWLEAQRKFWSDWSAAAQKEGEPLTNPWEQVLNQWWQALAPSASPGIQELLEKTLAQGRQAFHLAEQFIRAQQQSEGEPDWQAAVQQTFGDLRGIIAAITGTMNPLPEELLSETAIDSSRDYMERLFALPGLGLGHRSQVQQREMLARLLRYQKARQAYELFLIDLGQRSVKRLQEELAALDGQAESIESARALYDRWVTACEAVYSEQAMTPEYVRLYGELINSQMAVKQQMRDMLDETFTAMGMPTTRAVRALERRAHQDRQALKSLQATVAAMQSSAPVKKPSRTRKKNCRVEKRDGAA</sequence>